<evidence type="ECO:0000313" key="7">
    <source>
        <dbReference type="Proteomes" id="UP000024635"/>
    </source>
</evidence>
<dbReference type="PROSITE" id="PS50102">
    <property type="entry name" value="RRM"/>
    <property type="match status" value="1"/>
</dbReference>
<dbReference type="Pfam" id="PF00201">
    <property type="entry name" value="UDPGT"/>
    <property type="match status" value="1"/>
</dbReference>
<evidence type="ECO:0000256" key="4">
    <source>
        <dbReference type="SAM" id="MobiDB-lite"/>
    </source>
</evidence>
<dbReference type="Gene3D" id="4.10.640.40">
    <property type="entry name" value="Cytoplasmic polyadenylation element-binding protein, ZZ domain"/>
    <property type="match status" value="1"/>
</dbReference>
<dbReference type="InterPro" id="IPR035979">
    <property type="entry name" value="RBD_domain_sf"/>
</dbReference>
<dbReference type="STRING" id="53326.A0A016W1F8"/>
<dbReference type="AlphaFoldDB" id="A0A016W1F8"/>
<dbReference type="GO" id="GO:0043022">
    <property type="term" value="F:ribosome binding"/>
    <property type="evidence" value="ECO:0007669"/>
    <property type="project" value="TreeGrafter"/>
</dbReference>
<evidence type="ECO:0000259" key="5">
    <source>
        <dbReference type="PROSITE" id="PS50102"/>
    </source>
</evidence>
<dbReference type="OrthoDB" id="10033548at2759"/>
<dbReference type="CDD" id="cd12723">
    <property type="entry name" value="RRM1_CPEB1"/>
    <property type="match status" value="1"/>
</dbReference>
<dbReference type="InterPro" id="IPR002213">
    <property type="entry name" value="UDP_glucos_trans"/>
</dbReference>
<name>A0A016W1F8_9BILA</name>
<dbReference type="FunFam" id="3.30.70.330:FF:000677">
    <property type="entry name" value="Cytoplasmic polyadenylation element-binding protein 3"/>
    <property type="match status" value="1"/>
</dbReference>
<dbReference type="SUPFAM" id="SSF53756">
    <property type="entry name" value="UDP-Glycosyltransferase/glycogen phosphorylase"/>
    <property type="match status" value="1"/>
</dbReference>
<gene>
    <name evidence="6" type="primary">Acey_s0002.g816</name>
    <name evidence="6" type="synonym">Acey-cpb-3</name>
    <name evidence="6" type="ORF">Y032_0002g816</name>
</gene>
<evidence type="ECO:0000256" key="1">
    <source>
        <dbReference type="ARBA" id="ARBA00022679"/>
    </source>
</evidence>
<sequence>MGSNSIKDRLAMIMSFSRLQKESCEYILQDNNTMTTLQNAHFDVGITEVFAACGFGLFEMVDIPHVIGASAVGMFDSMNEFVHVPTMPSFVPSFLSSFDEKMTFPQRFVNFFLHNIVWLATQHILHSYERLFSRYGFDTNLQQLINTRVNYVLSNSDEFLDIAQPSTGKLVHIGGIALPEATTLPKDFQLVMGRKGSKGVVLISFGSNAPTVQMPANMRVAILEAVSHFPEYTFIWKIDKEDAVPEMPNLFTTSWVPQTALLVHPNLRCFVSHGGLNSVLELTRSGKPAILIPLFGDQPLFPLPPLSARPYFSSELTAVMNRFELDVVAATAPTRARSKSEPTAKTTRPSRTLMVRSCEEVYEDDPDASAPLHECGSSVEPVTPPAATSERKKRTMDYYVPRTLPCLSRAPFEDRFSSYQIQDHWRGPLTRSSTSGTRQCTGYIWSGELPPRNYSNPTFSSKIFVGGVPWDITESALIDAFSPYGNCRVEWPCKEVRSPRSNLKTRGKVTGYVYMVFETERSVRSLLQDCSQEFGSAGEWYFKLKARRNQTSEIRQVQVIPWVVSDSSYNDDPSCHLDPKKTVFVGALHGMLTAHVLFSIMNELYGNVVFVGIDTDKYKYPIGSGRVTFRSHLSYFRAIESAFLEIRTSKFSKKVQIDPFLEDSCCMVCGAAQGPYFCRDNNCFRYFCGPCWQTRHMLGGKNADHRPLMRHAPRSPLARTDAFGARSEPVCSTSQRRFFPPSGTSPVQPLGGLAAVAAVAHGTVPRHQHHAYQYMQLPPSYTAMYKPTVMHSPCRVTSNMSPTPLLSGLSPTHSVNTSSSYVQQRLY</sequence>
<feature type="region of interest" description="Disordered" evidence="4">
    <location>
        <begin position="366"/>
        <end position="390"/>
    </location>
</feature>
<dbReference type="EMBL" id="JARK01001338">
    <property type="protein sequence ID" value="EYC33470.1"/>
    <property type="molecule type" value="Genomic_DNA"/>
</dbReference>
<dbReference type="GO" id="GO:2000766">
    <property type="term" value="P:negative regulation of cytoplasmic translation"/>
    <property type="evidence" value="ECO:0007669"/>
    <property type="project" value="TreeGrafter"/>
</dbReference>
<feature type="region of interest" description="Disordered" evidence="4">
    <location>
        <begin position="805"/>
        <end position="827"/>
    </location>
</feature>
<dbReference type="InterPro" id="IPR038446">
    <property type="entry name" value="CEBP_ZZ_sf"/>
</dbReference>
<dbReference type="InterPro" id="IPR034977">
    <property type="entry name" value="CPEB1_RRM1"/>
</dbReference>
<dbReference type="SUPFAM" id="SSF54928">
    <property type="entry name" value="RNA-binding domain, RBD"/>
    <property type="match status" value="1"/>
</dbReference>
<dbReference type="CDD" id="cd19757">
    <property type="entry name" value="Bbox1"/>
    <property type="match status" value="1"/>
</dbReference>
<evidence type="ECO:0000256" key="3">
    <source>
        <dbReference type="PROSITE-ProRule" id="PRU00176"/>
    </source>
</evidence>
<dbReference type="PANTHER" id="PTHR12566">
    <property type="entry name" value="CYTOPLASMIC POLYADENYLATION ELEMENT BINDING PROTEIN CPEB"/>
    <property type="match status" value="1"/>
</dbReference>
<protein>
    <recommendedName>
        <fullName evidence="5">RRM domain-containing protein</fullName>
    </recommendedName>
</protein>
<comment type="caution">
    <text evidence="6">The sequence shown here is derived from an EMBL/GenBank/DDBJ whole genome shotgun (WGS) entry which is preliminary data.</text>
</comment>
<organism evidence="6 7">
    <name type="scientific">Ancylostoma ceylanicum</name>
    <dbReference type="NCBI Taxonomy" id="53326"/>
    <lineage>
        <taxon>Eukaryota</taxon>
        <taxon>Metazoa</taxon>
        <taxon>Ecdysozoa</taxon>
        <taxon>Nematoda</taxon>
        <taxon>Chromadorea</taxon>
        <taxon>Rhabditida</taxon>
        <taxon>Rhabditina</taxon>
        <taxon>Rhabditomorpha</taxon>
        <taxon>Strongyloidea</taxon>
        <taxon>Ancylostomatidae</taxon>
        <taxon>Ancylostomatinae</taxon>
        <taxon>Ancylostoma</taxon>
    </lineage>
</organism>
<keyword evidence="2 3" id="KW-0694">RNA-binding</keyword>
<dbReference type="GO" id="GO:0005634">
    <property type="term" value="C:nucleus"/>
    <property type="evidence" value="ECO:0007669"/>
    <property type="project" value="TreeGrafter"/>
</dbReference>
<dbReference type="GO" id="GO:0043005">
    <property type="term" value="C:neuron projection"/>
    <property type="evidence" value="ECO:0007669"/>
    <property type="project" value="TreeGrafter"/>
</dbReference>
<dbReference type="Gene3D" id="3.30.70.330">
    <property type="match status" value="2"/>
</dbReference>
<dbReference type="GO" id="GO:0008135">
    <property type="term" value="F:translation factor activity, RNA binding"/>
    <property type="evidence" value="ECO:0007669"/>
    <property type="project" value="TreeGrafter"/>
</dbReference>
<evidence type="ECO:0000256" key="2">
    <source>
        <dbReference type="ARBA" id="ARBA00022884"/>
    </source>
</evidence>
<dbReference type="CDD" id="cd12725">
    <property type="entry name" value="RRM2_CPEB1"/>
    <property type="match status" value="1"/>
</dbReference>
<dbReference type="GO" id="GO:0045202">
    <property type="term" value="C:synapse"/>
    <property type="evidence" value="ECO:0007669"/>
    <property type="project" value="TreeGrafter"/>
</dbReference>
<evidence type="ECO:0000313" key="6">
    <source>
        <dbReference type="EMBL" id="EYC33470.1"/>
    </source>
</evidence>
<dbReference type="Proteomes" id="UP000024635">
    <property type="component" value="Unassembled WGS sequence"/>
</dbReference>
<keyword evidence="1" id="KW-0808">Transferase</keyword>
<dbReference type="GO" id="GO:0000900">
    <property type="term" value="F:mRNA regulatory element binding translation repressor activity"/>
    <property type="evidence" value="ECO:0007669"/>
    <property type="project" value="TreeGrafter"/>
</dbReference>
<dbReference type="GO" id="GO:0003730">
    <property type="term" value="F:mRNA 3'-UTR binding"/>
    <property type="evidence" value="ECO:0007669"/>
    <property type="project" value="InterPro"/>
</dbReference>
<dbReference type="PANTHER" id="PTHR12566:SF9">
    <property type="entry name" value="CYTOPLASMIC POLYADENYLATION ELEMENT-BINDING PROTEIN 1"/>
    <property type="match status" value="1"/>
</dbReference>
<reference evidence="7" key="1">
    <citation type="journal article" date="2015" name="Nat. Genet.">
        <title>The genome and transcriptome of the zoonotic hookworm Ancylostoma ceylanicum identify infection-specific gene families.</title>
        <authorList>
            <person name="Schwarz E.M."/>
            <person name="Hu Y."/>
            <person name="Antoshechkin I."/>
            <person name="Miller M.M."/>
            <person name="Sternberg P.W."/>
            <person name="Aroian R.V."/>
        </authorList>
    </citation>
    <scope>NUCLEOTIDE SEQUENCE</scope>
    <source>
        <strain evidence="7">HY135</strain>
    </source>
</reference>
<dbReference type="Pfam" id="PF16366">
    <property type="entry name" value="CEBP_ZZ"/>
    <property type="match status" value="1"/>
</dbReference>
<dbReference type="CDD" id="cd03784">
    <property type="entry name" value="GT1_Gtf-like"/>
    <property type="match status" value="1"/>
</dbReference>
<dbReference type="GO" id="GO:0008194">
    <property type="term" value="F:UDP-glycosyltransferase activity"/>
    <property type="evidence" value="ECO:0007669"/>
    <property type="project" value="InterPro"/>
</dbReference>
<dbReference type="Gene3D" id="3.40.50.2000">
    <property type="entry name" value="Glycogen Phosphorylase B"/>
    <property type="match status" value="1"/>
</dbReference>
<dbReference type="SMART" id="SM00360">
    <property type="entry name" value="RRM"/>
    <property type="match status" value="2"/>
</dbReference>
<dbReference type="InterPro" id="IPR000504">
    <property type="entry name" value="RRM_dom"/>
</dbReference>
<dbReference type="GO" id="GO:0005737">
    <property type="term" value="C:cytoplasm"/>
    <property type="evidence" value="ECO:0007669"/>
    <property type="project" value="TreeGrafter"/>
</dbReference>
<dbReference type="FunFam" id="3.30.70.330:FF:000054">
    <property type="entry name" value="Cytoplasmic polyadenylation element-binding protein 1"/>
    <property type="match status" value="1"/>
</dbReference>
<dbReference type="InterPro" id="IPR032296">
    <property type="entry name" value="CEBP_ZZ"/>
</dbReference>
<keyword evidence="7" id="KW-1185">Reference proteome</keyword>
<proteinExistence type="predicted"/>
<accession>A0A016W1F8</accession>
<dbReference type="InterPro" id="IPR034819">
    <property type="entry name" value="CPEB"/>
</dbReference>
<feature type="domain" description="RRM" evidence="5">
    <location>
        <begin position="461"/>
        <end position="559"/>
    </location>
</feature>
<dbReference type="InterPro" id="IPR012677">
    <property type="entry name" value="Nucleotide-bd_a/b_plait_sf"/>
</dbReference>
<dbReference type="Pfam" id="PF16367">
    <property type="entry name" value="RRM_7"/>
    <property type="match status" value="1"/>
</dbReference>